<gene>
    <name evidence="7" type="ORF">GCM10011360_02910</name>
</gene>
<dbReference type="InterPro" id="IPR000835">
    <property type="entry name" value="HTH_MarR-typ"/>
</dbReference>
<dbReference type="AlphaFoldDB" id="A0A917EB11"/>
<dbReference type="Pfam" id="PF12802">
    <property type="entry name" value="MarR_2"/>
    <property type="match status" value="1"/>
</dbReference>
<dbReference type="PANTHER" id="PTHR38465">
    <property type="entry name" value="HTH-TYPE TRANSCRIPTIONAL REGULATOR MJ1563-RELATED"/>
    <property type="match status" value="1"/>
</dbReference>
<feature type="compositionally biased region" description="Basic residues" evidence="5">
    <location>
        <begin position="177"/>
        <end position="189"/>
    </location>
</feature>
<dbReference type="Gene3D" id="1.10.10.10">
    <property type="entry name" value="Winged helix-like DNA-binding domain superfamily/Winged helix DNA-binding domain"/>
    <property type="match status" value="1"/>
</dbReference>
<dbReference type="GO" id="GO:0003677">
    <property type="term" value="F:DNA binding"/>
    <property type="evidence" value="ECO:0007669"/>
    <property type="project" value="UniProtKB-UniRule"/>
</dbReference>
<accession>A0A917EB11</accession>
<dbReference type="RefSeq" id="WP_229737398.1">
    <property type="nucleotide sequence ID" value="NZ_BMFJ01000001.1"/>
</dbReference>
<name>A0A917EB11_9RHOB</name>
<evidence type="ECO:0000259" key="6">
    <source>
        <dbReference type="Pfam" id="PF12802"/>
    </source>
</evidence>
<dbReference type="CDD" id="cd00090">
    <property type="entry name" value="HTH_ARSR"/>
    <property type="match status" value="1"/>
</dbReference>
<evidence type="ECO:0000313" key="7">
    <source>
        <dbReference type="EMBL" id="GGE17496.1"/>
    </source>
</evidence>
<keyword evidence="8" id="KW-1185">Reference proteome</keyword>
<dbReference type="InterPro" id="IPR026282">
    <property type="entry name" value="MJ1563"/>
</dbReference>
<evidence type="ECO:0000313" key="8">
    <source>
        <dbReference type="Proteomes" id="UP000612855"/>
    </source>
</evidence>
<keyword evidence="3 4" id="KW-0804">Transcription</keyword>
<evidence type="ECO:0000256" key="1">
    <source>
        <dbReference type="ARBA" id="ARBA00023015"/>
    </source>
</evidence>
<reference evidence="8" key="1">
    <citation type="journal article" date="2019" name="Int. J. Syst. Evol. Microbiol.">
        <title>The Global Catalogue of Microorganisms (GCM) 10K type strain sequencing project: providing services to taxonomists for standard genome sequencing and annotation.</title>
        <authorList>
            <consortium name="The Broad Institute Genomics Platform"/>
            <consortium name="The Broad Institute Genome Sequencing Center for Infectious Disease"/>
            <person name="Wu L."/>
            <person name="Ma J."/>
        </authorList>
    </citation>
    <scope>NUCLEOTIDE SEQUENCE [LARGE SCALE GENOMIC DNA]</scope>
    <source>
        <strain evidence="8">CGMCC 1.12664</strain>
    </source>
</reference>
<feature type="region of interest" description="Disordered" evidence="5">
    <location>
        <begin position="170"/>
        <end position="189"/>
    </location>
</feature>
<keyword evidence="1 4" id="KW-0805">Transcription regulation</keyword>
<dbReference type="GO" id="GO:0003700">
    <property type="term" value="F:DNA-binding transcription factor activity"/>
    <property type="evidence" value="ECO:0007669"/>
    <property type="project" value="InterPro"/>
</dbReference>
<dbReference type="PANTHER" id="PTHR38465:SF1">
    <property type="entry name" value="HTH-TYPE TRANSCRIPTIONAL REGULATOR MJ1563-RELATED"/>
    <property type="match status" value="1"/>
</dbReference>
<evidence type="ECO:0000256" key="2">
    <source>
        <dbReference type="ARBA" id="ARBA00023125"/>
    </source>
</evidence>
<dbReference type="InterPro" id="IPR036388">
    <property type="entry name" value="WH-like_DNA-bd_sf"/>
</dbReference>
<dbReference type="InterPro" id="IPR052362">
    <property type="entry name" value="HTH-GbsR_regulator"/>
</dbReference>
<dbReference type="Proteomes" id="UP000612855">
    <property type="component" value="Unassembled WGS sequence"/>
</dbReference>
<protein>
    <recommendedName>
        <fullName evidence="4">HTH-type transcriptional regulator</fullName>
    </recommendedName>
</protein>
<evidence type="ECO:0000256" key="3">
    <source>
        <dbReference type="ARBA" id="ARBA00023163"/>
    </source>
</evidence>
<comment type="caution">
    <text evidence="7">The sequence shown here is derived from an EMBL/GenBank/DDBJ whole genome shotgun (WGS) entry which is preliminary data.</text>
</comment>
<dbReference type="InterPro" id="IPR011991">
    <property type="entry name" value="ArsR-like_HTH"/>
</dbReference>
<dbReference type="InterPro" id="IPR036390">
    <property type="entry name" value="WH_DNA-bd_sf"/>
</dbReference>
<sequence length="189" mass="21222">MKLTPAMQAFILHWGDMGSKWGLNRSVSQIYALLHLSPDPLTAEDLATTLNLARSNISTGLKELLTWRLIRTNRQLGDRRDYYTSLGDMYDLIETVVAIRREREFEPTLLMLRDIQSAAETDDTPPEVRTRIAETYEAMQTLDGWYEDIAALPRSAQINMLKVGAKIGSLLGDATGKPKKKKKKSAPAS</sequence>
<dbReference type="EMBL" id="BMFJ01000001">
    <property type="protein sequence ID" value="GGE17496.1"/>
    <property type="molecule type" value="Genomic_DNA"/>
</dbReference>
<dbReference type="PIRSF" id="PIRSF006707">
    <property type="entry name" value="MJ1563"/>
    <property type="match status" value="1"/>
</dbReference>
<keyword evidence="2 4" id="KW-0238">DNA-binding</keyword>
<proteinExistence type="inferred from homology"/>
<dbReference type="SUPFAM" id="SSF46785">
    <property type="entry name" value="Winged helix' DNA-binding domain"/>
    <property type="match status" value="1"/>
</dbReference>
<evidence type="ECO:0000256" key="5">
    <source>
        <dbReference type="SAM" id="MobiDB-lite"/>
    </source>
</evidence>
<evidence type="ECO:0000256" key="4">
    <source>
        <dbReference type="PIRNR" id="PIRNR006707"/>
    </source>
</evidence>
<comment type="similarity">
    <text evidence="4">Belongs to the GbsR family.</text>
</comment>
<feature type="domain" description="HTH marR-type" evidence="6">
    <location>
        <begin position="22"/>
        <end position="80"/>
    </location>
</feature>
<organism evidence="7 8">
    <name type="scientific">Primorskyibacter flagellatus</name>
    <dbReference type="NCBI Taxonomy" id="1387277"/>
    <lineage>
        <taxon>Bacteria</taxon>
        <taxon>Pseudomonadati</taxon>
        <taxon>Pseudomonadota</taxon>
        <taxon>Alphaproteobacteria</taxon>
        <taxon>Rhodobacterales</taxon>
        <taxon>Roseobacteraceae</taxon>
        <taxon>Primorskyibacter</taxon>
    </lineage>
</organism>